<dbReference type="AlphaFoldDB" id="A0A2L1UCT7"/>
<dbReference type="GO" id="GO:0015074">
    <property type="term" value="P:DNA integration"/>
    <property type="evidence" value="ECO:0007669"/>
    <property type="project" value="InterPro"/>
</dbReference>
<organism evidence="3 4">
    <name type="scientific">Paenibacillus larvae subsp. larvae</name>
    <dbReference type="NCBI Taxonomy" id="147375"/>
    <lineage>
        <taxon>Bacteria</taxon>
        <taxon>Bacillati</taxon>
        <taxon>Bacillota</taxon>
        <taxon>Bacilli</taxon>
        <taxon>Bacillales</taxon>
        <taxon>Paenibacillaceae</taxon>
        <taxon>Paenibacillus</taxon>
    </lineage>
</organism>
<proteinExistence type="predicted"/>
<name>A0A2L1UCT7_9BACL</name>
<dbReference type="PANTHER" id="PTHR46889:SF4">
    <property type="entry name" value="TRANSPOSASE INSO FOR INSERTION SEQUENCE ELEMENT IS911B-RELATED"/>
    <property type="match status" value="1"/>
</dbReference>
<evidence type="ECO:0000313" key="4">
    <source>
        <dbReference type="Proteomes" id="UP000239833"/>
    </source>
</evidence>
<dbReference type="InterPro" id="IPR036397">
    <property type="entry name" value="RNaseH_sf"/>
</dbReference>
<dbReference type="SUPFAM" id="SSF53098">
    <property type="entry name" value="Ribonuclease H-like"/>
    <property type="match status" value="1"/>
</dbReference>
<protein>
    <submittedName>
        <fullName evidence="3">Putative transposase</fullName>
    </submittedName>
</protein>
<accession>A0A2L1UCT7</accession>
<dbReference type="Pfam" id="PF13276">
    <property type="entry name" value="HTH_21"/>
    <property type="match status" value="1"/>
</dbReference>
<dbReference type="InterPro" id="IPR001584">
    <property type="entry name" value="Integrase_cat-core"/>
</dbReference>
<dbReference type="PROSITE" id="PS50994">
    <property type="entry name" value="INTEGRASE"/>
    <property type="match status" value="1"/>
</dbReference>
<evidence type="ECO:0000259" key="2">
    <source>
        <dbReference type="PROSITE" id="PS50994"/>
    </source>
</evidence>
<dbReference type="GO" id="GO:0003676">
    <property type="term" value="F:nucleic acid binding"/>
    <property type="evidence" value="ECO:0007669"/>
    <property type="project" value="InterPro"/>
</dbReference>
<comment type="function">
    <text evidence="1">Involved in the transposition of the insertion sequence.</text>
</comment>
<dbReference type="Proteomes" id="UP000239833">
    <property type="component" value="Chromosome"/>
</dbReference>
<gene>
    <name evidence="3" type="ORF">ERICIII_01784</name>
</gene>
<dbReference type="EMBL" id="CP019655">
    <property type="protein sequence ID" value="AVF25962.1"/>
    <property type="molecule type" value="Genomic_DNA"/>
</dbReference>
<dbReference type="InterPro" id="IPR025948">
    <property type="entry name" value="HTH-like_dom"/>
</dbReference>
<feature type="domain" description="Integrase catalytic" evidence="2">
    <location>
        <begin position="98"/>
        <end position="224"/>
    </location>
</feature>
<reference evidence="4" key="1">
    <citation type="submission" date="2017-02" db="EMBL/GenBank/DDBJ databases">
        <title>Delineation of Paenibacillus larvae strains originating from foulbrood outbreaks.</title>
        <authorList>
            <person name="Beims H."/>
            <person name="Bunk B."/>
            <person name="Sproeer C."/>
            <person name="Mohr K.I."/>
            <person name="Pradella S."/>
            <person name="Guenther G."/>
            <person name="Rohde M."/>
            <person name="von der Ohe W."/>
            <person name="Steinert M."/>
        </authorList>
    </citation>
    <scope>NUCLEOTIDE SEQUENCE [LARGE SCALE GENOMIC DNA]</scope>
    <source>
        <strain evidence="4">Eric_III</strain>
    </source>
</reference>
<dbReference type="InterPro" id="IPR050900">
    <property type="entry name" value="Transposase_IS3/IS150/IS904"/>
</dbReference>
<dbReference type="Gene3D" id="3.30.420.10">
    <property type="entry name" value="Ribonuclease H-like superfamily/Ribonuclease H"/>
    <property type="match status" value="1"/>
</dbReference>
<evidence type="ECO:0000313" key="3">
    <source>
        <dbReference type="EMBL" id="AVF25962.1"/>
    </source>
</evidence>
<sequence length="254" mass="29959">MLRLVKVPRSTYYYMKNKKVMKKTVSEGRPAPGYSYQANGTKVPDEQIQERLMELISSDGFAYGYRKLTVCLRREYQLQINKKKVYRLCKKLDILRPQRQKPVVYPRKLARNRTVTDSNQLFETDIKYGFIAGEERFFFILSCIDVYDRSIVAFHIGLSCEAKDVASTLQSALMKRQLFEALEKPVIRSDNGPQFISQLARYEFQTYGEAYQAVTEYIRYYNERRIHSSIHDLSPYEFYDKNQKQLISIKAIRV</sequence>
<dbReference type="Pfam" id="PF00665">
    <property type="entry name" value="rve"/>
    <property type="match status" value="1"/>
</dbReference>
<dbReference type="PANTHER" id="PTHR46889">
    <property type="entry name" value="TRANSPOSASE INSF FOR INSERTION SEQUENCE IS3B-RELATED"/>
    <property type="match status" value="1"/>
</dbReference>
<dbReference type="InterPro" id="IPR012337">
    <property type="entry name" value="RNaseH-like_sf"/>
</dbReference>
<evidence type="ECO:0000256" key="1">
    <source>
        <dbReference type="ARBA" id="ARBA00002286"/>
    </source>
</evidence>